<feature type="transmembrane region" description="Helical" evidence="1">
    <location>
        <begin position="6"/>
        <end position="24"/>
    </location>
</feature>
<evidence type="ECO:0000259" key="2">
    <source>
        <dbReference type="Pfam" id="PF19762"/>
    </source>
</evidence>
<reference evidence="3" key="1">
    <citation type="submission" date="2023-07" db="EMBL/GenBank/DDBJ databases">
        <title>The genome sequence of Rhodocytophaga aerolata KACC 12507.</title>
        <authorList>
            <person name="Zhang X."/>
        </authorList>
    </citation>
    <scope>NUCLEOTIDE SEQUENCE</scope>
    <source>
        <strain evidence="3">KACC 12507</strain>
    </source>
</reference>
<protein>
    <recommendedName>
        <fullName evidence="2">DUF6249 domain-containing protein</fullName>
    </recommendedName>
</protein>
<feature type="transmembrane region" description="Helical" evidence="1">
    <location>
        <begin position="80"/>
        <end position="100"/>
    </location>
</feature>
<organism evidence="3 4">
    <name type="scientific">Rhodocytophaga aerolata</name>
    <dbReference type="NCBI Taxonomy" id="455078"/>
    <lineage>
        <taxon>Bacteria</taxon>
        <taxon>Pseudomonadati</taxon>
        <taxon>Bacteroidota</taxon>
        <taxon>Cytophagia</taxon>
        <taxon>Cytophagales</taxon>
        <taxon>Rhodocytophagaceae</taxon>
        <taxon>Rhodocytophaga</taxon>
    </lineage>
</organism>
<dbReference type="EMBL" id="JAUKPO010000001">
    <property type="protein sequence ID" value="MDO1445045.1"/>
    <property type="molecule type" value="Genomic_DNA"/>
</dbReference>
<feature type="transmembrane region" description="Helical" evidence="1">
    <location>
        <begin position="45"/>
        <end position="68"/>
    </location>
</feature>
<keyword evidence="1" id="KW-1133">Transmembrane helix</keyword>
<sequence length="121" mass="13672">MEILIPILISLGAFTMIVFLRKFENDERMAMINKGIDFGTKRRRVSAIGTLRLALLAIGISIGLLVGNILEVNISIREEIAYFSMVLLFGGLGLLTSYIIQLKQEEKEKTLEENKQLYQPL</sequence>
<dbReference type="Proteomes" id="UP001168528">
    <property type="component" value="Unassembled WGS sequence"/>
</dbReference>
<proteinExistence type="predicted"/>
<keyword evidence="1" id="KW-0472">Membrane</keyword>
<dbReference type="Pfam" id="PF19762">
    <property type="entry name" value="DUF6249"/>
    <property type="match status" value="1"/>
</dbReference>
<evidence type="ECO:0000313" key="4">
    <source>
        <dbReference type="Proteomes" id="UP001168528"/>
    </source>
</evidence>
<keyword evidence="4" id="KW-1185">Reference proteome</keyword>
<feature type="domain" description="DUF6249" evidence="2">
    <location>
        <begin position="7"/>
        <end position="101"/>
    </location>
</feature>
<accession>A0ABT8R324</accession>
<dbReference type="RefSeq" id="WP_302035844.1">
    <property type="nucleotide sequence ID" value="NZ_JAUKPO010000001.1"/>
</dbReference>
<name>A0ABT8R324_9BACT</name>
<comment type="caution">
    <text evidence="3">The sequence shown here is derived from an EMBL/GenBank/DDBJ whole genome shotgun (WGS) entry which is preliminary data.</text>
</comment>
<gene>
    <name evidence="3" type="ORF">Q0590_02225</name>
</gene>
<evidence type="ECO:0000313" key="3">
    <source>
        <dbReference type="EMBL" id="MDO1445045.1"/>
    </source>
</evidence>
<keyword evidence="1" id="KW-0812">Transmembrane</keyword>
<dbReference type="InterPro" id="IPR046216">
    <property type="entry name" value="DUF6249"/>
</dbReference>
<evidence type="ECO:0000256" key="1">
    <source>
        <dbReference type="SAM" id="Phobius"/>
    </source>
</evidence>